<proteinExistence type="predicted"/>
<accession>A0A8S1XRM5</accession>
<dbReference type="AlphaFoldDB" id="A0A8S1XRM5"/>
<comment type="caution">
    <text evidence="1">The sequence shown here is derived from an EMBL/GenBank/DDBJ whole genome shotgun (WGS) entry which is preliminary data.</text>
</comment>
<reference evidence="1" key="1">
    <citation type="submission" date="2021-01" db="EMBL/GenBank/DDBJ databases">
        <authorList>
            <consortium name="Genoscope - CEA"/>
            <person name="William W."/>
        </authorList>
    </citation>
    <scope>NUCLEOTIDE SEQUENCE</scope>
</reference>
<evidence type="ECO:0000313" key="1">
    <source>
        <dbReference type="EMBL" id="CAD8203785.1"/>
    </source>
</evidence>
<dbReference type="EMBL" id="CAJJDP010000131">
    <property type="protein sequence ID" value="CAD8203785.1"/>
    <property type="molecule type" value="Genomic_DNA"/>
</dbReference>
<keyword evidence="2" id="KW-1185">Reference proteome</keyword>
<evidence type="ECO:0000313" key="2">
    <source>
        <dbReference type="Proteomes" id="UP000683925"/>
    </source>
</evidence>
<organism evidence="1 2">
    <name type="scientific">Paramecium octaurelia</name>
    <dbReference type="NCBI Taxonomy" id="43137"/>
    <lineage>
        <taxon>Eukaryota</taxon>
        <taxon>Sar</taxon>
        <taxon>Alveolata</taxon>
        <taxon>Ciliophora</taxon>
        <taxon>Intramacronucleata</taxon>
        <taxon>Oligohymenophorea</taxon>
        <taxon>Peniculida</taxon>
        <taxon>Parameciidae</taxon>
        <taxon>Paramecium</taxon>
    </lineage>
</organism>
<dbReference type="Proteomes" id="UP000683925">
    <property type="component" value="Unassembled WGS sequence"/>
</dbReference>
<sequence length="35" mass="3907">MQGGWTIRTSSFRSTATHIHSAEVQQHQLALIINS</sequence>
<name>A0A8S1XRM5_PAROT</name>
<gene>
    <name evidence="1" type="ORF">POCTA_138.1.T1310012</name>
</gene>
<protein>
    <submittedName>
        <fullName evidence="1">Uncharacterized protein</fullName>
    </submittedName>
</protein>